<dbReference type="InterPro" id="IPR000847">
    <property type="entry name" value="LysR_HTH_N"/>
</dbReference>
<reference evidence="7" key="1">
    <citation type="journal article" date="2019" name="Int. J. Syst. Evol. Microbiol.">
        <title>The Global Catalogue of Microorganisms (GCM) 10K type strain sequencing project: providing services to taxonomists for standard genome sequencing and annotation.</title>
        <authorList>
            <consortium name="The Broad Institute Genomics Platform"/>
            <consortium name="The Broad Institute Genome Sequencing Center for Infectious Disease"/>
            <person name="Wu L."/>
            <person name="Ma J."/>
        </authorList>
    </citation>
    <scope>NUCLEOTIDE SEQUENCE [LARGE SCALE GENOMIC DNA]</scope>
    <source>
        <strain evidence="7">CECT 8472</strain>
    </source>
</reference>
<keyword evidence="7" id="KW-1185">Reference proteome</keyword>
<evidence type="ECO:0000256" key="3">
    <source>
        <dbReference type="ARBA" id="ARBA00023125"/>
    </source>
</evidence>
<accession>A0ABV8UGW5</accession>
<dbReference type="Gene3D" id="3.40.190.10">
    <property type="entry name" value="Periplasmic binding protein-like II"/>
    <property type="match status" value="2"/>
</dbReference>
<proteinExistence type="inferred from homology"/>
<protein>
    <submittedName>
        <fullName evidence="6">Transcriptional regulator GcvA</fullName>
    </submittedName>
</protein>
<dbReference type="InterPro" id="IPR005119">
    <property type="entry name" value="LysR_subst-bd"/>
</dbReference>
<dbReference type="CDD" id="cd08432">
    <property type="entry name" value="PBP2_GcdR_TrpI_HvrB_AmpR_like"/>
    <property type="match status" value="1"/>
</dbReference>
<evidence type="ECO:0000259" key="5">
    <source>
        <dbReference type="PROSITE" id="PS50931"/>
    </source>
</evidence>
<dbReference type="Gene3D" id="1.10.10.10">
    <property type="entry name" value="Winged helix-like DNA-binding domain superfamily/Winged helix DNA-binding domain"/>
    <property type="match status" value="1"/>
</dbReference>
<evidence type="ECO:0000256" key="4">
    <source>
        <dbReference type="ARBA" id="ARBA00023163"/>
    </source>
</evidence>
<dbReference type="PANTHER" id="PTHR30537:SF74">
    <property type="entry name" value="HTH-TYPE TRANSCRIPTIONAL REGULATOR TRPI"/>
    <property type="match status" value="1"/>
</dbReference>
<evidence type="ECO:0000313" key="6">
    <source>
        <dbReference type="EMBL" id="MFC4349992.1"/>
    </source>
</evidence>
<dbReference type="Proteomes" id="UP001595799">
    <property type="component" value="Unassembled WGS sequence"/>
</dbReference>
<dbReference type="InterPro" id="IPR036388">
    <property type="entry name" value="WH-like_DNA-bd_sf"/>
</dbReference>
<name>A0ABV8UGW5_9PROT</name>
<dbReference type="Pfam" id="PF03466">
    <property type="entry name" value="LysR_substrate"/>
    <property type="match status" value="1"/>
</dbReference>
<dbReference type="NCBIfam" id="NF008352">
    <property type="entry name" value="PRK11139.1"/>
    <property type="match status" value="1"/>
</dbReference>
<dbReference type="RefSeq" id="WP_382420006.1">
    <property type="nucleotide sequence ID" value="NZ_JBHSCW010000001.1"/>
</dbReference>
<dbReference type="InterPro" id="IPR058163">
    <property type="entry name" value="LysR-type_TF_proteobact-type"/>
</dbReference>
<comment type="caution">
    <text evidence="6">The sequence shown here is derived from an EMBL/GenBank/DDBJ whole genome shotgun (WGS) entry which is preliminary data.</text>
</comment>
<evidence type="ECO:0000256" key="1">
    <source>
        <dbReference type="ARBA" id="ARBA00009437"/>
    </source>
</evidence>
<dbReference type="PROSITE" id="PS50931">
    <property type="entry name" value="HTH_LYSR"/>
    <property type="match status" value="1"/>
</dbReference>
<evidence type="ECO:0000313" key="7">
    <source>
        <dbReference type="Proteomes" id="UP001595799"/>
    </source>
</evidence>
<organism evidence="6 7">
    <name type="scientific">Fodinicurvata halophila</name>
    <dbReference type="NCBI Taxonomy" id="1419723"/>
    <lineage>
        <taxon>Bacteria</taxon>
        <taxon>Pseudomonadati</taxon>
        <taxon>Pseudomonadota</taxon>
        <taxon>Alphaproteobacteria</taxon>
        <taxon>Rhodospirillales</taxon>
        <taxon>Rhodovibrionaceae</taxon>
        <taxon>Fodinicurvata</taxon>
    </lineage>
</organism>
<evidence type="ECO:0000256" key="2">
    <source>
        <dbReference type="ARBA" id="ARBA00023015"/>
    </source>
</evidence>
<dbReference type="SUPFAM" id="SSF46785">
    <property type="entry name" value="Winged helix' DNA-binding domain"/>
    <property type="match status" value="1"/>
</dbReference>
<dbReference type="EMBL" id="JBHSCW010000001">
    <property type="protein sequence ID" value="MFC4349992.1"/>
    <property type="molecule type" value="Genomic_DNA"/>
</dbReference>
<gene>
    <name evidence="6" type="primary">gcvA</name>
    <name evidence="6" type="ORF">ACFOW6_00395</name>
</gene>
<dbReference type="PANTHER" id="PTHR30537">
    <property type="entry name" value="HTH-TYPE TRANSCRIPTIONAL REGULATOR"/>
    <property type="match status" value="1"/>
</dbReference>
<dbReference type="PRINTS" id="PR00039">
    <property type="entry name" value="HTHLYSR"/>
</dbReference>
<dbReference type="SUPFAM" id="SSF53850">
    <property type="entry name" value="Periplasmic binding protein-like II"/>
    <property type="match status" value="1"/>
</dbReference>
<keyword evidence="4" id="KW-0804">Transcription</keyword>
<dbReference type="InterPro" id="IPR036390">
    <property type="entry name" value="WH_DNA-bd_sf"/>
</dbReference>
<sequence>MTRKLPPLNALRAFEAAARLQSFQEAAEELGVTAAAVSQQVKTLENVLGVKLFRRFHRGVELTQPGRVYLERIAPALDSIASATDELTRVEHSAIVRVTALPGFAEQWLVPRLSRFRKTHPEIELILSTDAEVVDFRSTDCDVGLRCTEGNHPGLVVRELFRDRLFPVCHPRLAEELQGPASLMGQTLLYDQHWHDDWRHWLEHVGHPAFERCESIAFGLYSMAVNSAVNGLGVLIGHDSLIDRELASGALVRPFPEDVPAKCAHYVVWPTWVERRPSVLAFVSWVLAEARETRQQVAG</sequence>
<dbReference type="Pfam" id="PF00126">
    <property type="entry name" value="HTH_1"/>
    <property type="match status" value="1"/>
</dbReference>
<keyword evidence="2" id="KW-0805">Transcription regulation</keyword>
<feature type="domain" description="HTH lysR-type" evidence="5">
    <location>
        <begin position="6"/>
        <end position="63"/>
    </location>
</feature>
<comment type="similarity">
    <text evidence="1">Belongs to the LysR transcriptional regulatory family.</text>
</comment>
<keyword evidence="3" id="KW-0238">DNA-binding</keyword>